<comment type="similarity">
    <text evidence="10">Belongs to the prokaryotic AdoMetDC family. Type 1 subfamily.</text>
</comment>
<dbReference type="Pfam" id="PF02675">
    <property type="entry name" value="AdoMet_dc"/>
    <property type="match status" value="1"/>
</dbReference>
<evidence type="ECO:0000256" key="6">
    <source>
        <dbReference type="ARBA" id="ARBA00023145"/>
    </source>
</evidence>
<protein>
    <recommendedName>
        <fullName evidence="10">S-adenosylmethionine decarboxylase proenzyme</fullName>
        <shortName evidence="10">AdoMetDC</shortName>
        <shortName evidence="10">SAMDC</shortName>
        <ecNumber evidence="10">4.1.1.50</ecNumber>
    </recommendedName>
    <component>
        <recommendedName>
            <fullName evidence="10">S-adenosylmethionine decarboxylase beta chain</fullName>
        </recommendedName>
    </component>
    <component>
        <recommendedName>
            <fullName evidence="10">S-adenosylmethionine decarboxylase alpha chain</fullName>
        </recommendedName>
    </component>
</protein>
<dbReference type="InterPro" id="IPR016067">
    <property type="entry name" value="S-AdoMet_deCO2ase_core"/>
</dbReference>
<keyword evidence="1 10" id="KW-0949">S-adenosyl-L-methionine</keyword>
<evidence type="ECO:0000256" key="1">
    <source>
        <dbReference type="ARBA" id="ARBA00022691"/>
    </source>
</evidence>
<dbReference type="UniPathway" id="UPA00331">
    <property type="reaction ID" value="UER00451"/>
</dbReference>
<feature type="modified residue" description="Pyruvic acid (Ser); by autocatalysis" evidence="10">
    <location>
        <position position="107"/>
    </location>
</feature>
<comment type="function">
    <text evidence="10">Catalyzes the decarboxylation of S-adenosylmethionine to S-adenosylmethioninamine (dcAdoMet), the propylamine donor required for the synthesis of the polyamines spermine and spermidine from the diamine putrescine.</text>
</comment>
<evidence type="ECO:0000313" key="11">
    <source>
        <dbReference type="EMBL" id="BBO80355.1"/>
    </source>
</evidence>
<evidence type="ECO:0000256" key="4">
    <source>
        <dbReference type="ARBA" id="ARBA00023066"/>
    </source>
</evidence>
<keyword evidence="3 10" id="KW-0068">Autocatalytic cleavage</keyword>
<dbReference type="Gene3D" id="3.30.160.750">
    <property type="match status" value="1"/>
</dbReference>
<comment type="subunit">
    <text evidence="10">Heterotetramer of two alpha and two beta chains arranged as a dimer of alpha/beta heterodimers.</text>
</comment>
<dbReference type="PANTHER" id="PTHR33866">
    <property type="entry name" value="S-ADENOSYLMETHIONINE DECARBOXYLASE PROENZYME"/>
    <property type="match status" value="1"/>
</dbReference>
<comment type="pathway">
    <text evidence="10">Amine and polyamine biosynthesis; S-adenosylmethioninamine biosynthesis; S-adenosylmethioninamine from S-adenosyl-L-methionine: step 1/1.</text>
</comment>
<dbReference type="GO" id="GO:0005829">
    <property type="term" value="C:cytosol"/>
    <property type="evidence" value="ECO:0007669"/>
    <property type="project" value="TreeGrafter"/>
</dbReference>
<keyword evidence="5 10" id="KW-0620">Polyamine biosynthesis</keyword>
<evidence type="ECO:0000256" key="7">
    <source>
        <dbReference type="ARBA" id="ARBA00023239"/>
    </source>
</evidence>
<feature type="active site" description="Proton acceptor; for processing activity" evidence="10">
    <location>
        <position position="112"/>
    </location>
</feature>
<feature type="chain" id="PRO_5024519725" description="S-adenosylmethionine decarboxylase alpha chain" evidence="10">
    <location>
        <begin position="107"/>
        <end position="161"/>
    </location>
</feature>
<keyword evidence="8 10" id="KW-0704">Schiff base</keyword>
<feature type="active site" description="Schiff-base intermediate with substrate; via pyruvic acid" evidence="10">
    <location>
        <position position="107"/>
    </location>
</feature>
<keyword evidence="2 10" id="KW-0210">Decarboxylase</keyword>
<evidence type="ECO:0000313" key="12">
    <source>
        <dbReference type="Proteomes" id="UP000425960"/>
    </source>
</evidence>
<gene>
    <name evidence="10 11" type="primary">speH</name>
    <name evidence="11" type="ORF">DSCO28_09210</name>
</gene>
<dbReference type="InterPro" id="IPR003826">
    <property type="entry name" value="AdoMetDC_fam_prok"/>
</dbReference>
<keyword evidence="6 10" id="KW-0865">Zymogen</keyword>
<accession>A0A5K7ZJG1</accession>
<dbReference type="KEGG" id="dov:DSCO28_09210"/>
<feature type="chain" id="PRO_5024519724" description="S-adenosylmethionine decarboxylase beta chain" evidence="10">
    <location>
        <begin position="1"/>
        <end position="106"/>
    </location>
</feature>
<proteinExistence type="inferred from homology"/>
<name>A0A5K7ZJG1_9BACT</name>
<feature type="active site" description="Proton donor; for catalytic activity" evidence="10">
    <location>
        <position position="127"/>
    </location>
</feature>
<comment type="PTM">
    <text evidence="10">Is synthesized initially as an inactive proenzyme. Formation of the active enzyme involves a self-maturation process in which the active site pyruvoyl group is generated from an internal serine residue via an autocatalytic post-translational modification. Two non-identical subunits are generated from the proenzyme in this reaction, and the pyruvate is formed at the N-terminus of the alpha chain, which is derived from the carboxyl end of the proenzyme. The post-translation cleavage follows an unusual pathway, termed non-hydrolytic serinolysis, in which the side chain hydroxyl group of the serine supplies its oxygen atom to form the C-terminus of the beta chain, while the remainder of the serine residue undergoes an oxidative deamination to produce ammonia and the pyruvoyl group blocking the N-terminus of the alpha chain.</text>
</comment>
<dbReference type="Proteomes" id="UP000425960">
    <property type="component" value="Chromosome"/>
</dbReference>
<dbReference type="InterPro" id="IPR042286">
    <property type="entry name" value="AdoMetDC_C"/>
</dbReference>
<dbReference type="SUPFAM" id="SSF56276">
    <property type="entry name" value="S-adenosylmethionine decarboxylase"/>
    <property type="match status" value="1"/>
</dbReference>
<dbReference type="InterPro" id="IPR017716">
    <property type="entry name" value="S-AdoMet_deCOase_pro-enz"/>
</dbReference>
<dbReference type="Gene3D" id="3.30.360.110">
    <property type="entry name" value="S-adenosylmethionine decarboxylase domain"/>
    <property type="match status" value="1"/>
</dbReference>
<reference evidence="11 12" key="1">
    <citation type="submission" date="2019-11" db="EMBL/GenBank/DDBJ databases">
        <title>Comparative genomics of hydrocarbon-degrading Desulfosarcina strains.</title>
        <authorList>
            <person name="Watanabe M."/>
            <person name="Kojima H."/>
            <person name="Fukui M."/>
        </authorList>
    </citation>
    <scope>NUCLEOTIDE SEQUENCE [LARGE SCALE GENOMIC DNA]</scope>
    <source>
        <strain evidence="11 12">28bB2T</strain>
    </source>
</reference>
<dbReference type="InterPro" id="IPR042284">
    <property type="entry name" value="AdoMetDC_N"/>
</dbReference>
<dbReference type="PANTHER" id="PTHR33866:SF2">
    <property type="entry name" value="S-ADENOSYLMETHIONINE DECARBOXYLASE PROENZYME"/>
    <property type="match status" value="1"/>
</dbReference>
<comment type="catalytic activity">
    <reaction evidence="10">
        <text>S-adenosyl-L-methionine + H(+) = S-adenosyl 3-(methylsulfanyl)propylamine + CO2</text>
        <dbReference type="Rhea" id="RHEA:15981"/>
        <dbReference type="ChEBI" id="CHEBI:15378"/>
        <dbReference type="ChEBI" id="CHEBI:16526"/>
        <dbReference type="ChEBI" id="CHEBI:57443"/>
        <dbReference type="ChEBI" id="CHEBI:59789"/>
        <dbReference type="EC" id="4.1.1.50"/>
    </reaction>
</comment>
<sequence>MAQQKRAPYSSLVDFNNDVTGQRWPEYVDQDAADVAKDHFITRGDRVYAGKHLILDFWGARSLDNPVLMENVLRRCVQAAGATLLHIHLHRFSPSGGLSGVAVLAESHISVHTWPENDFAAFDIFMCGDAHPEKAVDELKAVFAPERVSIVEQLRGVSGES</sequence>
<comment type="cofactor">
    <cofactor evidence="10">
        <name>pyruvate</name>
        <dbReference type="ChEBI" id="CHEBI:15361"/>
    </cofactor>
    <text evidence="10">Binds 1 pyruvoyl group covalently per subunit.</text>
</comment>
<keyword evidence="7 10" id="KW-0456">Lyase</keyword>
<evidence type="ECO:0000256" key="2">
    <source>
        <dbReference type="ARBA" id="ARBA00022793"/>
    </source>
</evidence>
<feature type="site" description="Cleavage (non-hydrolytic); by autolysis" evidence="10">
    <location>
        <begin position="106"/>
        <end position="107"/>
    </location>
</feature>
<dbReference type="GO" id="GO:0008295">
    <property type="term" value="P:spermidine biosynthetic process"/>
    <property type="evidence" value="ECO:0007669"/>
    <property type="project" value="UniProtKB-UniRule"/>
</dbReference>
<keyword evidence="4 10" id="KW-0745">Spermidine biosynthesis</keyword>
<dbReference type="HAMAP" id="MF_00464">
    <property type="entry name" value="AdoMetDC_1"/>
    <property type="match status" value="1"/>
</dbReference>
<keyword evidence="9 10" id="KW-0670">Pyruvate</keyword>
<dbReference type="AlphaFoldDB" id="A0A5K7ZJG1"/>
<evidence type="ECO:0000256" key="5">
    <source>
        <dbReference type="ARBA" id="ARBA00023115"/>
    </source>
</evidence>
<evidence type="ECO:0000256" key="10">
    <source>
        <dbReference type="HAMAP-Rule" id="MF_00464"/>
    </source>
</evidence>
<evidence type="ECO:0000256" key="8">
    <source>
        <dbReference type="ARBA" id="ARBA00023270"/>
    </source>
</evidence>
<organism evidence="11 12">
    <name type="scientific">Desulfosarcina ovata subsp. sediminis</name>
    <dbReference type="NCBI Taxonomy" id="885957"/>
    <lineage>
        <taxon>Bacteria</taxon>
        <taxon>Pseudomonadati</taxon>
        <taxon>Thermodesulfobacteriota</taxon>
        <taxon>Desulfobacteria</taxon>
        <taxon>Desulfobacterales</taxon>
        <taxon>Desulfosarcinaceae</taxon>
        <taxon>Desulfosarcina</taxon>
    </lineage>
</organism>
<evidence type="ECO:0000256" key="9">
    <source>
        <dbReference type="ARBA" id="ARBA00023317"/>
    </source>
</evidence>
<evidence type="ECO:0000256" key="3">
    <source>
        <dbReference type="ARBA" id="ARBA00022813"/>
    </source>
</evidence>
<dbReference type="EC" id="4.1.1.50" evidence="10"/>
<dbReference type="NCBIfam" id="TIGR03330">
    <property type="entry name" value="SAM_DCase_Bsu"/>
    <property type="match status" value="1"/>
</dbReference>
<dbReference type="GO" id="GO:0004014">
    <property type="term" value="F:adenosylmethionine decarboxylase activity"/>
    <property type="evidence" value="ECO:0007669"/>
    <property type="project" value="UniProtKB-UniRule"/>
</dbReference>
<dbReference type="EMBL" id="AP021876">
    <property type="protein sequence ID" value="BBO80355.1"/>
    <property type="molecule type" value="Genomic_DNA"/>
</dbReference>